<reference evidence="2 3" key="1">
    <citation type="submission" date="2020-08" db="EMBL/GenBank/DDBJ databases">
        <title>Genome sequence of Erysipelothrix inopinata DSM 15511T.</title>
        <authorList>
            <person name="Hyun D.-W."/>
            <person name="Bae J.-W."/>
        </authorList>
    </citation>
    <scope>NUCLEOTIDE SEQUENCE [LARGE SCALE GENOMIC DNA]</scope>
    <source>
        <strain evidence="2 3">DSM 15511</strain>
    </source>
</reference>
<keyword evidence="1" id="KW-0472">Membrane</keyword>
<gene>
    <name evidence="2" type="ORF">H9L01_02275</name>
</gene>
<dbReference type="KEGG" id="eio:H9L01_02275"/>
<dbReference type="RefSeq" id="WP_187534416.1">
    <property type="nucleotide sequence ID" value="NZ_CBCSHU010000001.1"/>
</dbReference>
<evidence type="ECO:0000313" key="3">
    <source>
        <dbReference type="Proteomes" id="UP000515928"/>
    </source>
</evidence>
<dbReference type="Proteomes" id="UP000515928">
    <property type="component" value="Chromosome"/>
</dbReference>
<name>A0A7G9S039_9FIRM</name>
<organism evidence="2 3">
    <name type="scientific">Erysipelothrix inopinata</name>
    <dbReference type="NCBI Taxonomy" id="225084"/>
    <lineage>
        <taxon>Bacteria</taxon>
        <taxon>Bacillati</taxon>
        <taxon>Bacillota</taxon>
        <taxon>Erysipelotrichia</taxon>
        <taxon>Erysipelotrichales</taxon>
        <taxon>Erysipelotrichaceae</taxon>
        <taxon>Erysipelothrix</taxon>
    </lineage>
</organism>
<keyword evidence="3" id="KW-1185">Reference proteome</keyword>
<sequence length="52" mass="6261">MTPEQEFYMNYSITDAKLTMYLKFSCIILIISIIVFLFLYLYLENKKIKALK</sequence>
<keyword evidence="1" id="KW-0812">Transmembrane</keyword>
<accession>A0A7G9S039</accession>
<proteinExistence type="predicted"/>
<dbReference type="AlphaFoldDB" id="A0A7G9S039"/>
<feature type="transmembrane region" description="Helical" evidence="1">
    <location>
        <begin position="20"/>
        <end position="43"/>
    </location>
</feature>
<evidence type="ECO:0000256" key="1">
    <source>
        <dbReference type="SAM" id="Phobius"/>
    </source>
</evidence>
<dbReference type="EMBL" id="CP060715">
    <property type="protein sequence ID" value="QNN61214.1"/>
    <property type="molecule type" value="Genomic_DNA"/>
</dbReference>
<evidence type="ECO:0000313" key="2">
    <source>
        <dbReference type="EMBL" id="QNN61214.1"/>
    </source>
</evidence>
<keyword evidence="1" id="KW-1133">Transmembrane helix</keyword>
<protein>
    <submittedName>
        <fullName evidence="2">Uncharacterized protein</fullName>
    </submittedName>
</protein>